<comment type="similarity">
    <text evidence="1 5">Belongs to the peptidase S41A family.</text>
</comment>
<dbReference type="EMBL" id="QFQS01000002">
    <property type="protein sequence ID" value="PZQ97835.1"/>
    <property type="molecule type" value="Genomic_DNA"/>
</dbReference>
<dbReference type="SMART" id="SM00245">
    <property type="entry name" value="TSPc"/>
    <property type="match status" value="1"/>
</dbReference>
<dbReference type="CDD" id="cd06782">
    <property type="entry name" value="cpPDZ_CPP-like"/>
    <property type="match status" value="1"/>
</dbReference>
<reference evidence="8 9" key="1">
    <citation type="submission" date="2017-08" db="EMBL/GenBank/DDBJ databases">
        <title>Infants hospitalized years apart are colonized by the same room-sourced microbial strains.</title>
        <authorList>
            <person name="Brooks B."/>
            <person name="Olm M.R."/>
            <person name="Firek B.A."/>
            <person name="Baker R."/>
            <person name="Thomas B.C."/>
            <person name="Morowitz M.J."/>
            <person name="Banfield J.F."/>
        </authorList>
    </citation>
    <scope>NUCLEOTIDE SEQUENCE [LARGE SCALE GENOMIC DNA]</scope>
    <source>
        <strain evidence="8">S2_003_000_R2_11</strain>
    </source>
</reference>
<dbReference type="Pfam" id="PF17820">
    <property type="entry name" value="PDZ_6"/>
    <property type="match status" value="1"/>
</dbReference>
<dbReference type="Gene3D" id="3.30.750.44">
    <property type="match status" value="1"/>
</dbReference>
<comment type="caution">
    <text evidence="8">The sequence shown here is derived from an EMBL/GenBank/DDBJ whole genome shotgun (WGS) entry which is preliminary data.</text>
</comment>
<feature type="domain" description="PDZ" evidence="7">
    <location>
        <begin position="88"/>
        <end position="156"/>
    </location>
</feature>
<dbReference type="InterPro" id="IPR036034">
    <property type="entry name" value="PDZ_sf"/>
</dbReference>
<sequence>MKRYVMAALGGTVAGAILTTQLAGPLIAEEAQKTTSVYEQLDLFGDIFERIRSQYVEQVDSKKLIEAAINGMLTSLDPHSSYLPPEDFDDMQVQTRGEFGGLGIEVTQENGFIKVVSPMDDTPAAEAGIQSGDFITHVNGENLSGLLLDQAVEKMRGPVGSEIVLTIVREGVADPFDVSLVRDTIKLTAVRSRVVGDAIVLRVSTFNDQTFPNLQEGLKKSIEELGGLDKASGIVLDLRNNPGGLLNQAIEVSDAFLEKGEIVSTRGRNPQDGERFNAEPGDLAEGKPIVVLINGGSASASEIVAGALQDHNRAVVVGTKSFGKGSVQTLVPLRGDGAMRLTTARYYTPSGRSIQALGVSPDIVVRQPVKAASATPEAETPAPDETPQRSEADLRGILSNDSMTEDEKKVYLEEQKKAEEAAKLRDEDYQLAYAVDILKGLETLGPQPTVEAEKKE</sequence>
<dbReference type="InterPro" id="IPR029045">
    <property type="entry name" value="ClpP/crotonase-like_dom_sf"/>
</dbReference>
<dbReference type="AlphaFoldDB" id="A0A2W5SF13"/>
<evidence type="ECO:0000256" key="3">
    <source>
        <dbReference type="ARBA" id="ARBA00022801"/>
    </source>
</evidence>
<proteinExistence type="inferred from homology"/>
<evidence type="ECO:0000256" key="6">
    <source>
        <dbReference type="SAM" id="MobiDB-lite"/>
    </source>
</evidence>
<dbReference type="Gene3D" id="3.90.226.10">
    <property type="entry name" value="2-enoyl-CoA Hydratase, Chain A, domain 1"/>
    <property type="match status" value="1"/>
</dbReference>
<evidence type="ECO:0000256" key="2">
    <source>
        <dbReference type="ARBA" id="ARBA00022670"/>
    </source>
</evidence>
<dbReference type="InterPro" id="IPR041489">
    <property type="entry name" value="PDZ_6"/>
</dbReference>
<dbReference type="InterPro" id="IPR001478">
    <property type="entry name" value="PDZ"/>
</dbReference>
<dbReference type="GO" id="GO:0007165">
    <property type="term" value="P:signal transduction"/>
    <property type="evidence" value="ECO:0007669"/>
    <property type="project" value="TreeGrafter"/>
</dbReference>
<dbReference type="GO" id="GO:0006508">
    <property type="term" value="P:proteolysis"/>
    <property type="evidence" value="ECO:0007669"/>
    <property type="project" value="UniProtKB-KW"/>
</dbReference>
<dbReference type="CDD" id="cd07560">
    <property type="entry name" value="Peptidase_S41_CPP"/>
    <property type="match status" value="1"/>
</dbReference>
<dbReference type="Gene3D" id="2.30.42.10">
    <property type="match status" value="1"/>
</dbReference>
<dbReference type="GO" id="GO:0008236">
    <property type="term" value="F:serine-type peptidase activity"/>
    <property type="evidence" value="ECO:0007669"/>
    <property type="project" value="UniProtKB-KW"/>
</dbReference>
<evidence type="ECO:0000313" key="9">
    <source>
        <dbReference type="Proteomes" id="UP000248975"/>
    </source>
</evidence>
<dbReference type="SMART" id="SM00228">
    <property type="entry name" value="PDZ"/>
    <property type="match status" value="1"/>
</dbReference>
<evidence type="ECO:0000256" key="4">
    <source>
        <dbReference type="ARBA" id="ARBA00022825"/>
    </source>
</evidence>
<dbReference type="GO" id="GO:0004175">
    <property type="term" value="F:endopeptidase activity"/>
    <property type="evidence" value="ECO:0007669"/>
    <property type="project" value="TreeGrafter"/>
</dbReference>
<gene>
    <name evidence="8" type="ORF">DI533_11825</name>
</gene>
<dbReference type="FunFam" id="3.30.750.44:FF:000001">
    <property type="entry name" value="S41 family peptidase"/>
    <property type="match status" value="1"/>
</dbReference>
<dbReference type="InterPro" id="IPR005151">
    <property type="entry name" value="Tail-specific_protease"/>
</dbReference>
<name>A0A2W5SF13_CERSP</name>
<dbReference type="InterPro" id="IPR055210">
    <property type="entry name" value="CtpA/B_N"/>
</dbReference>
<dbReference type="FunFam" id="2.30.42.10:FF:000063">
    <property type="entry name" value="Peptidase, S41 family"/>
    <property type="match status" value="1"/>
</dbReference>
<evidence type="ECO:0000256" key="1">
    <source>
        <dbReference type="ARBA" id="ARBA00009179"/>
    </source>
</evidence>
<keyword evidence="4 5" id="KW-0720">Serine protease</keyword>
<dbReference type="GO" id="GO:0030288">
    <property type="term" value="C:outer membrane-bounded periplasmic space"/>
    <property type="evidence" value="ECO:0007669"/>
    <property type="project" value="TreeGrafter"/>
</dbReference>
<dbReference type="Pfam" id="PF03572">
    <property type="entry name" value="Peptidase_S41"/>
    <property type="match status" value="1"/>
</dbReference>
<dbReference type="PROSITE" id="PS50106">
    <property type="entry name" value="PDZ"/>
    <property type="match status" value="1"/>
</dbReference>
<dbReference type="PANTHER" id="PTHR32060:SF30">
    <property type="entry name" value="CARBOXY-TERMINAL PROCESSING PROTEASE CTPA"/>
    <property type="match status" value="1"/>
</dbReference>
<accession>A0A2W5SF13</accession>
<dbReference type="Proteomes" id="UP000248975">
    <property type="component" value="Unassembled WGS sequence"/>
</dbReference>
<organism evidence="8 9">
    <name type="scientific">Cereibacter sphaeroides</name>
    <name type="common">Rhodobacter sphaeroides</name>
    <dbReference type="NCBI Taxonomy" id="1063"/>
    <lineage>
        <taxon>Bacteria</taxon>
        <taxon>Pseudomonadati</taxon>
        <taxon>Pseudomonadota</taxon>
        <taxon>Alphaproteobacteria</taxon>
        <taxon>Rhodobacterales</taxon>
        <taxon>Paracoccaceae</taxon>
        <taxon>Cereibacter</taxon>
    </lineage>
</organism>
<dbReference type="FunFam" id="3.90.226.10:FF:000029">
    <property type="entry name" value="Peptidase, S41 family"/>
    <property type="match status" value="1"/>
</dbReference>
<feature type="compositionally biased region" description="Low complexity" evidence="6">
    <location>
        <begin position="371"/>
        <end position="385"/>
    </location>
</feature>
<dbReference type="SUPFAM" id="SSF52096">
    <property type="entry name" value="ClpP/crotonase"/>
    <property type="match status" value="1"/>
</dbReference>
<dbReference type="SUPFAM" id="SSF50156">
    <property type="entry name" value="PDZ domain-like"/>
    <property type="match status" value="1"/>
</dbReference>
<feature type="region of interest" description="Disordered" evidence="6">
    <location>
        <begin position="369"/>
        <end position="409"/>
    </location>
</feature>
<evidence type="ECO:0000259" key="7">
    <source>
        <dbReference type="PROSITE" id="PS50106"/>
    </source>
</evidence>
<dbReference type="InterPro" id="IPR004447">
    <property type="entry name" value="Peptidase_S41A"/>
</dbReference>
<keyword evidence="3 5" id="KW-0378">Hydrolase</keyword>
<evidence type="ECO:0000313" key="8">
    <source>
        <dbReference type="EMBL" id="PZQ97835.1"/>
    </source>
</evidence>
<dbReference type="NCBIfam" id="TIGR00225">
    <property type="entry name" value="prc"/>
    <property type="match status" value="1"/>
</dbReference>
<dbReference type="PANTHER" id="PTHR32060">
    <property type="entry name" value="TAIL-SPECIFIC PROTEASE"/>
    <property type="match status" value="1"/>
</dbReference>
<keyword evidence="2 5" id="KW-0645">Protease</keyword>
<protein>
    <submittedName>
        <fullName evidence="8">Peptidase S41</fullName>
    </submittedName>
</protein>
<evidence type="ECO:0000256" key="5">
    <source>
        <dbReference type="RuleBase" id="RU004404"/>
    </source>
</evidence>
<dbReference type="Pfam" id="PF22694">
    <property type="entry name" value="CtpB_N-like"/>
    <property type="match status" value="1"/>
</dbReference>